<evidence type="ECO:0000256" key="3">
    <source>
        <dbReference type="SAM" id="Phobius"/>
    </source>
</evidence>
<feature type="transmembrane region" description="Helical" evidence="3">
    <location>
        <begin position="12"/>
        <end position="32"/>
    </location>
</feature>
<keyword evidence="5" id="KW-1185">Reference proteome</keyword>
<evidence type="ECO:0000313" key="4">
    <source>
        <dbReference type="EMBL" id="GAA4499350.1"/>
    </source>
</evidence>
<dbReference type="InterPro" id="IPR045584">
    <property type="entry name" value="Pilin-like"/>
</dbReference>
<accession>A0ABP8QBM4</accession>
<feature type="region of interest" description="Disordered" evidence="2">
    <location>
        <begin position="107"/>
        <end position="133"/>
    </location>
</feature>
<keyword evidence="3" id="KW-0812">Transmembrane</keyword>
<keyword evidence="3" id="KW-1133">Transmembrane helix</keyword>
<keyword evidence="3" id="KW-0472">Membrane</keyword>
<dbReference type="RefSeq" id="WP_345012469.1">
    <property type="nucleotide sequence ID" value="NZ_BAABFC010000012.1"/>
</dbReference>
<organism evidence="4 5">
    <name type="scientific">Pseudaeromonas paramecii</name>
    <dbReference type="NCBI Taxonomy" id="2138166"/>
    <lineage>
        <taxon>Bacteria</taxon>
        <taxon>Pseudomonadati</taxon>
        <taxon>Pseudomonadota</taxon>
        <taxon>Gammaproteobacteria</taxon>
        <taxon>Aeromonadales</taxon>
        <taxon>Aeromonadaceae</taxon>
        <taxon>Pseudaeromonas</taxon>
    </lineage>
</organism>
<keyword evidence="1" id="KW-0488">Methylation</keyword>
<dbReference type="PRINTS" id="PR00813">
    <property type="entry name" value="BCTERIALGSPG"/>
</dbReference>
<name>A0ABP8QBM4_9GAMM</name>
<reference evidence="5" key="1">
    <citation type="journal article" date="2019" name="Int. J. Syst. Evol. Microbiol.">
        <title>The Global Catalogue of Microorganisms (GCM) 10K type strain sequencing project: providing services to taxonomists for standard genome sequencing and annotation.</title>
        <authorList>
            <consortium name="The Broad Institute Genomics Platform"/>
            <consortium name="The Broad Institute Genome Sequencing Center for Infectious Disease"/>
            <person name="Wu L."/>
            <person name="Ma J."/>
        </authorList>
    </citation>
    <scope>NUCLEOTIDE SEQUENCE [LARGE SCALE GENOMIC DNA]</scope>
    <source>
        <strain evidence="5">JCM 32226</strain>
    </source>
</reference>
<evidence type="ECO:0000256" key="1">
    <source>
        <dbReference type="ARBA" id="ARBA00022481"/>
    </source>
</evidence>
<sequence>MGHRGFTLLELMITVVVVAILAAVAVPSYFSYVRDSRRDLAKQSLLAAAQKMESYYALNMSYAGAAASSGSPTVFSDKVPADGTERYYTLTVSASQSSYTLNAVPQGSQTSDSCGTLSLTRTGAKSPSTSGCW</sequence>
<comment type="caution">
    <text evidence="4">The sequence shown here is derived from an EMBL/GenBank/DDBJ whole genome shotgun (WGS) entry which is preliminary data.</text>
</comment>
<evidence type="ECO:0000313" key="5">
    <source>
        <dbReference type="Proteomes" id="UP001501321"/>
    </source>
</evidence>
<gene>
    <name evidence="4" type="ORF">GCM10023095_19340</name>
</gene>
<protein>
    <submittedName>
        <fullName evidence="4">Type IV pilin protein</fullName>
    </submittedName>
</protein>
<dbReference type="SUPFAM" id="SSF54523">
    <property type="entry name" value="Pili subunits"/>
    <property type="match status" value="1"/>
</dbReference>
<dbReference type="InterPro" id="IPR031982">
    <property type="entry name" value="PilE-like"/>
</dbReference>
<dbReference type="InterPro" id="IPR012902">
    <property type="entry name" value="N_methyl_site"/>
</dbReference>
<dbReference type="EMBL" id="BAABFC010000012">
    <property type="protein sequence ID" value="GAA4499350.1"/>
    <property type="molecule type" value="Genomic_DNA"/>
</dbReference>
<proteinExistence type="predicted"/>
<dbReference type="NCBIfam" id="TIGR02532">
    <property type="entry name" value="IV_pilin_GFxxxE"/>
    <property type="match status" value="1"/>
</dbReference>
<dbReference type="Gene3D" id="3.30.700.10">
    <property type="entry name" value="Glycoprotein, Type 4 Pilin"/>
    <property type="match status" value="1"/>
</dbReference>
<dbReference type="InterPro" id="IPR000983">
    <property type="entry name" value="Bac_GSPG_pilin"/>
</dbReference>
<dbReference type="Proteomes" id="UP001501321">
    <property type="component" value="Unassembled WGS sequence"/>
</dbReference>
<evidence type="ECO:0000256" key="2">
    <source>
        <dbReference type="SAM" id="MobiDB-lite"/>
    </source>
</evidence>
<dbReference type="Pfam" id="PF16732">
    <property type="entry name" value="ComP_DUS"/>
    <property type="match status" value="1"/>
</dbReference>
<dbReference type="Pfam" id="PF07963">
    <property type="entry name" value="N_methyl"/>
    <property type="match status" value="1"/>
</dbReference>
<dbReference type="PROSITE" id="PS00409">
    <property type="entry name" value="PROKAR_NTER_METHYL"/>
    <property type="match status" value="1"/>
</dbReference>